<dbReference type="STRING" id="418495.SAMN05216215_1004203"/>
<proteinExistence type="predicted"/>
<dbReference type="RefSeq" id="WP_143060868.1">
    <property type="nucleotide sequence ID" value="NZ_FNOK01000004.1"/>
</dbReference>
<dbReference type="SUPFAM" id="SSF51338">
    <property type="entry name" value="Composite domain of metallo-dependent hydrolases"/>
    <property type="match status" value="1"/>
</dbReference>
<sequence>MTKTPGLIVVHANVFTCDAAGTTAEALAVADGEFTAGGSSEESMRLAGPETVVFDAGGGMLMPGICDVHTHLGLGGAAAAWDLQIPPHYGPDEICEAIEARAAELGPAEWIVGGIVGSVSPGSADQLHPTPGRSDGSR</sequence>
<dbReference type="Gene3D" id="2.30.40.10">
    <property type="entry name" value="Urease, subunit C, domain 1"/>
    <property type="match status" value="1"/>
</dbReference>
<protein>
    <recommendedName>
        <fullName evidence="1">Amidohydrolase 3 domain-containing protein</fullName>
    </recommendedName>
</protein>
<dbReference type="InterPro" id="IPR013108">
    <property type="entry name" value="Amidohydro_3"/>
</dbReference>
<name>A0A1H2V579_9PSEU</name>
<organism evidence="2 3">
    <name type="scientific">Saccharopolyspora shandongensis</name>
    <dbReference type="NCBI Taxonomy" id="418495"/>
    <lineage>
        <taxon>Bacteria</taxon>
        <taxon>Bacillati</taxon>
        <taxon>Actinomycetota</taxon>
        <taxon>Actinomycetes</taxon>
        <taxon>Pseudonocardiales</taxon>
        <taxon>Pseudonocardiaceae</taxon>
        <taxon>Saccharopolyspora</taxon>
    </lineage>
</organism>
<dbReference type="OrthoDB" id="9775759at2"/>
<evidence type="ECO:0000313" key="2">
    <source>
        <dbReference type="EMBL" id="SDW63457.1"/>
    </source>
</evidence>
<dbReference type="AlphaFoldDB" id="A0A1H2V579"/>
<evidence type="ECO:0000259" key="1">
    <source>
        <dbReference type="Pfam" id="PF07969"/>
    </source>
</evidence>
<accession>A0A1H2V579</accession>
<gene>
    <name evidence="2" type="ORF">SAMN05216215_1004203</name>
</gene>
<reference evidence="3" key="1">
    <citation type="submission" date="2016-10" db="EMBL/GenBank/DDBJ databases">
        <authorList>
            <person name="Varghese N."/>
            <person name="Submissions S."/>
        </authorList>
    </citation>
    <scope>NUCLEOTIDE SEQUENCE [LARGE SCALE GENOMIC DNA]</scope>
    <source>
        <strain evidence="3">CGMCC 4.3530</strain>
    </source>
</reference>
<evidence type="ECO:0000313" key="3">
    <source>
        <dbReference type="Proteomes" id="UP000199529"/>
    </source>
</evidence>
<dbReference type="InterPro" id="IPR011059">
    <property type="entry name" value="Metal-dep_hydrolase_composite"/>
</dbReference>
<dbReference type="PANTHER" id="PTHR22642">
    <property type="entry name" value="IMIDAZOLONEPROPIONASE"/>
    <property type="match status" value="1"/>
</dbReference>
<feature type="domain" description="Amidohydrolase 3" evidence="1">
    <location>
        <begin position="53"/>
        <end position="114"/>
    </location>
</feature>
<dbReference type="Gene3D" id="3.20.20.140">
    <property type="entry name" value="Metal-dependent hydrolases"/>
    <property type="match status" value="1"/>
</dbReference>
<dbReference type="Pfam" id="PF07969">
    <property type="entry name" value="Amidohydro_3"/>
    <property type="match status" value="1"/>
</dbReference>
<dbReference type="Proteomes" id="UP000199529">
    <property type="component" value="Unassembled WGS sequence"/>
</dbReference>
<dbReference type="GO" id="GO:0016810">
    <property type="term" value="F:hydrolase activity, acting on carbon-nitrogen (but not peptide) bonds"/>
    <property type="evidence" value="ECO:0007669"/>
    <property type="project" value="InterPro"/>
</dbReference>
<dbReference type="PANTHER" id="PTHR22642:SF2">
    <property type="entry name" value="PROTEIN LONG AFTER FAR-RED 3"/>
    <property type="match status" value="1"/>
</dbReference>
<dbReference type="EMBL" id="FNOK01000004">
    <property type="protein sequence ID" value="SDW63457.1"/>
    <property type="molecule type" value="Genomic_DNA"/>
</dbReference>
<keyword evidence="3" id="KW-1185">Reference proteome</keyword>
<dbReference type="Gene3D" id="3.10.310.70">
    <property type="match status" value="1"/>
</dbReference>